<dbReference type="AlphaFoldDB" id="A0A6B0R9P0"/>
<evidence type="ECO:0000313" key="2">
    <source>
        <dbReference type="Proteomes" id="UP000322234"/>
    </source>
</evidence>
<organism evidence="1 2">
    <name type="scientific">Bos mutus</name>
    <name type="common">wild yak</name>
    <dbReference type="NCBI Taxonomy" id="72004"/>
    <lineage>
        <taxon>Eukaryota</taxon>
        <taxon>Metazoa</taxon>
        <taxon>Chordata</taxon>
        <taxon>Craniata</taxon>
        <taxon>Vertebrata</taxon>
        <taxon>Euteleostomi</taxon>
        <taxon>Mammalia</taxon>
        <taxon>Eutheria</taxon>
        <taxon>Laurasiatheria</taxon>
        <taxon>Artiodactyla</taxon>
        <taxon>Ruminantia</taxon>
        <taxon>Pecora</taxon>
        <taxon>Bovidae</taxon>
        <taxon>Bovinae</taxon>
        <taxon>Bos</taxon>
    </lineage>
</organism>
<name>A0A6B0R9P0_9CETA</name>
<proteinExistence type="predicted"/>
<evidence type="ECO:0000313" key="1">
    <source>
        <dbReference type="EMBL" id="MXQ84193.1"/>
    </source>
</evidence>
<comment type="caution">
    <text evidence="1">The sequence shown here is derived from an EMBL/GenBank/DDBJ whole genome shotgun (WGS) entry which is preliminary data.</text>
</comment>
<dbReference type="Proteomes" id="UP000322234">
    <property type="component" value="Unassembled WGS sequence"/>
</dbReference>
<accession>A0A6B0R9P0</accession>
<reference evidence="1" key="1">
    <citation type="submission" date="2019-10" db="EMBL/GenBank/DDBJ databases">
        <title>The sequence and de novo assembly of the wild yak genome.</title>
        <authorList>
            <person name="Liu Y."/>
        </authorList>
    </citation>
    <scope>NUCLEOTIDE SEQUENCE [LARGE SCALE GENOMIC DNA]</scope>
    <source>
        <strain evidence="1">WY2019</strain>
    </source>
</reference>
<gene>
    <name evidence="1" type="ORF">E5288_WYG014252</name>
</gene>
<protein>
    <submittedName>
        <fullName evidence="1">Uncharacterized protein</fullName>
    </submittedName>
</protein>
<keyword evidence="2" id="KW-1185">Reference proteome</keyword>
<sequence>MEPEANSSGRAPAAFRASFPPLETGRNLKKEVSRVLCKRCESSYGKTMVKLLDNLKEERWDVAWRMSNNGLQPRMFVEEQTTDKRFVDIVDSVKAQTPAKCCSVLNNFLKCGRTSVLVDHRALSVSSLNSISNGSDELFEFEKGMEICVGFSQTSVTVISDEVQCVQIIGCSQLSLL</sequence>
<dbReference type="EMBL" id="VBQZ03000020">
    <property type="protein sequence ID" value="MXQ84193.1"/>
    <property type="molecule type" value="Genomic_DNA"/>
</dbReference>